<evidence type="ECO:0000259" key="2">
    <source>
        <dbReference type="Pfam" id="PF04773"/>
    </source>
</evidence>
<accession>A0ABW5KFF9</accession>
<keyword evidence="1" id="KW-1133">Transmembrane helix</keyword>
<keyword evidence="1" id="KW-0472">Membrane</keyword>
<keyword evidence="5" id="KW-1185">Reference proteome</keyword>
<dbReference type="PANTHER" id="PTHR30273:SF2">
    <property type="entry name" value="PROTEIN FECR"/>
    <property type="match status" value="1"/>
</dbReference>
<dbReference type="InterPro" id="IPR006860">
    <property type="entry name" value="FecR"/>
</dbReference>
<feature type="transmembrane region" description="Helical" evidence="1">
    <location>
        <begin position="101"/>
        <end position="119"/>
    </location>
</feature>
<dbReference type="InterPro" id="IPR032508">
    <property type="entry name" value="FecR_C"/>
</dbReference>
<dbReference type="Gene3D" id="2.60.120.1440">
    <property type="match status" value="1"/>
</dbReference>
<feature type="domain" description="Protein FecR C-terminal" evidence="3">
    <location>
        <begin position="326"/>
        <end position="388"/>
    </location>
</feature>
<dbReference type="RefSeq" id="WP_380900272.1">
    <property type="nucleotide sequence ID" value="NZ_JBHUEG010000002.1"/>
</dbReference>
<comment type="caution">
    <text evidence="4">The sequence shown here is derived from an EMBL/GenBank/DDBJ whole genome shotgun (WGS) entry which is preliminary data.</text>
</comment>
<dbReference type="EMBL" id="JBHULR010000001">
    <property type="protein sequence ID" value="MFD2546462.1"/>
    <property type="molecule type" value="Genomic_DNA"/>
</dbReference>
<name>A0ABW5KFF9_9SPHI</name>
<evidence type="ECO:0000313" key="4">
    <source>
        <dbReference type="EMBL" id="MFD2546462.1"/>
    </source>
</evidence>
<dbReference type="Proteomes" id="UP001597545">
    <property type="component" value="Unassembled WGS sequence"/>
</dbReference>
<dbReference type="Gene3D" id="3.55.50.30">
    <property type="match status" value="1"/>
</dbReference>
<reference evidence="5" key="1">
    <citation type="journal article" date="2019" name="Int. J. Syst. Evol. Microbiol.">
        <title>The Global Catalogue of Microorganisms (GCM) 10K type strain sequencing project: providing services to taxonomists for standard genome sequencing and annotation.</title>
        <authorList>
            <consortium name="The Broad Institute Genomics Platform"/>
            <consortium name="The Broad Institute Genome Sequencing Center for Infectious Disease"/>
            <person name="Wu L."/>
            <person name="Ma J."/>
        </authorList>
    </citation>
    <scope>NUCLEOTIDE SEQUENCE [LARGE SCALE GENOMIC DNA]</scope>
    <source>
        <strain evidence="5">KCTC 42662</strain>
    </source>
</reference>
<protein>
    <submittedName>
        <fullName evidence="4">FecR family protein</fullName>
    </submittedName>
</protein>
<evidence type="ECO:0000313" key="5">
    <source>
        <dbReference type="Proteomes" id="UP001597545"/>
    </source>
</evidence>
<dbReference type="InterPro" id="IPR012373">
    <property type="entry name" value="Ferrdict_sens_TM"/>
</dbReference>
<evidence type="ECO:0000256" key="1">
    <source>
        <dbReference type="SAM" id="Phobius"/>
    </source>
</evidence>
<evidence type="ECO:0000259" key="3">
    <source>
        <dbReference type="Pfam" id="PF16344"/>
    </source>
</evidence>
<proteinExistence type="predicted"/>
<gene>
    <name evidence="4" type="ORF">ACFSR5_02250</name>
</gene>
<dbReference type="PANTHER" id="PTHR30273">
    <property type="entry name" value="PERIPLASMIC SIGNAL SENSOR AND SIGMA FACTOR ACTIVATOR FECR-RELATED"/>
    <property type="match status" value="1"/>
</dbReference>
<feature type="domain" description="FecR protein" evidence="2">
    <location>
        <begin position="185"/>
        <end position="278"/>
    </location>
</feature>
<dbReference type="Pfam" id="PF04773">
    <property type="entry name" value="FecR"/>
    <property type="match status" value="1"/>
</dbReference>
<sequence>MEAFQPNINEVENKSQFYTLLTAYIQGDIDRTDVEKLFHAMDELSDEQLHQAIQAILDRPLEEARSEYIQERVAFLHERIMRQVETAQKDNKRHTIGIKRALVGIAATCALFFTVAYFWKETQRNDQQFLTAVDQVKPGTTKATIRIDGREYSLDGSKEGLILSADSLFYTDGTPLSVSKPQHVRISTPYGGQYQLVLADGTKVWMNAGSVLDYSADFGTRDRHIRLEGEAYFEVVRNKQLPFIVEAGHQKVTVLGTAFNINAYPEEKRLQTTLRSGSLKVETPTDQLTLKPNQQTVFDRQRGELRAREVDAESIISWTDGVMDLHGVSLEEGMRIVGRWYDLQVIYANEIPAIQLGGKMSRGVKLSSLLTFLEQNFNIKGEVTTDRKLVIRTIR</sequence>
<keyword evidence="1" id="KW-0812">Transmembrane</keyword>
<organism evidence="4 5">
    <name type="scientific">Sphingobacterium suaedae</name>
    <dbReference type="NCBI Taxonomy" id="1686402"/>
    <lineage>
        <taxon>Bacteria</taxon>
        <taxon>Pseudomonadati</taxon>
        <taxon>Bacteroidota</taxon>
        <taxon>Sphingobacteriia</taxon>
        <taxon>Sphingobacteriales</taxon>
        <taxon>Sphingobacteriaceae</taxon>
        <taxon>Sphingobacterium</taxon>
    </lineage>
</organism>
<dbReference type="Pfam" id="PF16344">
    <property type="entry name" value="FecR_C"/>
    <property type="match status" value="1"/>
</dbReference>